<gene>
    <name evidence="9" type="ORF">ACFQ03_04890</name>
</gene>
<protein>
    <submittedName>
        <fullName evidence="9">Carbohydrate ABC transporter permease</fullName>
    </submittedName>
</protein>
<proteinExistence type="inferred from homology"/>
<dbReference type="SUPFAM" id="SSF161098">
    <property type="entry name" value="MetI-like"/>
    <property type="match status" value="1"/>
</dbReference>
<evidence type="ECO:0000313" key="10">
    <source>
        <dbReference type="Proteomes" id="UP001597120"/>
    </source>
</evidence>
<dbReference type="CDD" id="cd06261">
    <property type="entry name" value="TM_PBP2"/>
    <property type="match status" value="1"/>
</dbReference>
<comment type="similarity">
    <text evidence="7">Belongs to the binding-protein-dependent transport system permease family.</text>
</comment>
<keyword evidence="6 7" id="KW-0472">Membrane</keyword>
<evidence type="ECO:0000313" key="9">
    <source>
        <dbReference type="EMBL" id="MFD0868474.1"/>
    </source>
</evidence>
<feature type="transmembrane region" description="Helical" evidence="7">
    <location>
        <begin position="105"/>
        <end position="128"/>
    </location>
</feature>
<reference evidence="10" key="1">
    <citation type="journal article" date="2019" name="Int. J. Syst. Evol. Microbiol.">
        <title>The Global Catalogue of Microorganisms (GCM) 10K type strain sequencing project: providing services to taxonomists for standard genome sequencing and annotation.</title>
        <authorList>
            <consortium name="The Broad Institute Genomics Platform"/>
            <consortium name="The Broad Institute Genome Sequencing Center for Infectious Disease"/>
            <person name="Wu L."/>
            <person name="Ma J."/>
        </authorList>
    </citation>
    <scope>NUCLEOTIDE SEQUENCE [LARGE SCALE GENOMIC DNA]</scope>
    <source>
        <strain evidence="10">CCUG 57263</strain>
    </source>
</reference>
<feature type="transmembrane region" description="Helical" evidence="7">
    <location>
        <begin position="242"/>
        <end position="261"/>
    </location>
</feature>
<keyword evidence="10" id="KW-1185">Reference proteome</keyword>
<dbReference type="InterPro" id="IPR000515">
    <property type="entry name" value="MetI-like"/>
</dbReference>
<name>A0ABW3D896_9BACL</name>
<dbReference type="Proteomes" id="UP001597120">
    <property type="component" value="Unassembled WGS sequence"/>
</dbReference>
<keyword evidence="4 7" id="KW-0812">Transmembrane</keyword>
<keyword evidence="5 7" id="KW-1133">Transmembrane helix</keyword>
<feature type="transmembrane region" description="Helical" evidence="7">
    <location>
        <begin position="12"/>
        <end position="32"/>
    </location>
</feature>
<dbReference type="RefSeq" id="WP_379286546.1">
    <property type="nucleotide sequence ID" value="NZ_JBHTIU010000013.1"/>
</dbReference>
<evidence type="ECO:0000256" key="3">
    <source>
        <dbReference type="ARBA" id="ARBA00022475"/>
    </source>
</evidence>
<comment type="caution">
    <text evidence="9">The sequence shown here is derived from an EMBL/GenBank/DDBJ whole genome shotgun (WGS) entry which is preliminary data.</text>
</comment>
<evidence type="ECO:0000256" key="2">
    <source>
        <dbReference type="ARBA" id="ARBA00022448"/>
    </source>
</evidence>
<organism evidence="9 10">
    <name type="scientific">Paenibacillus residui</name>
    <dbReference type="NCBI Taxonomy" id="629724"/>
    <lineage>
        <taxon>Bacteria</taxon>
        <taxon>Bacillati</taxon>
        <taxon>Bacillota</taxon>
        <taxon>Bacilli</taxon>
        <taxon>Bacillales</taxon>
        <taxon>Paenibacillaceae</taxon>
        <taxon>Paenibacillus</taxon>
    </lineage>
</organism>
<evidence type="ECO:0000256" key="6">
    <source>
        <dbReference type="ARBA" id="ARBA00023136"/>
    </source>
</evidence>
<evidence type="ECO:0000256" key="5">
    <source>
        <dbReference type="ARBA" id="ARBA00022989"/>
    </source>
</evidence>
<feature type="domain" description="ABC transmembrane type-1" evidence="8">
    <location>
        <begin position="70"/>
        <end position="261"/>
    </location>
</feature>
<dbReference type="PANTHER" id="PTHR43744:SF12">
    <property type="entry name" value="ABC TRANSPORTER PERMEASE PROTEIN MG189-RELATED"/>
    <property type="match status" value="1"/>
</dbReference>
<comment type="subcellular location">
    <subcellularLocation>
        <location evidence="1 7">Cell membrane</location>
        <topology evidence="1 7">Multi-pass membrane protein</topology>
    </subcellularLocation>
</comment>
<dbReference type="EMBL" id="JBHTIU010000013">
    <property type="protein sequence ID" value="MFD0868474.1"/>
    <property type="molecule type" value="Genomic_DNA"/>
</dbReference>
<accession>A0ABW3D896</accession>
<feature type="transmembrane region" description="Helical" evidence="7">
    <location>
        <begin position="140"/>
        <end position="161"/>
    </location>
</feature>
<evidence type="ECO:0000256" key="4">
    <source>
        <dbReference type="ARBA" id="ARBA00022692"/>
    </source>
</evidence>
<feature type="transmembrane region" description="Helical" evidence="7">
    <location>
        <begin position="69"/>
        <end position="93"/>
    </location>
</feature>
<dbReference type="PANTHER" id="PTHR43744">
    <property type="entry name" value="ABC TRANSPORTER PERMEASE PROTEIN MG189-RELATED-RELATED"/>
    <property type="match status" value="1"/>
</dbReference>
<evidence type="ECO:0000256" key="7">
    <source>
        <dbReference type="RuleBase" id="RU363032"/>
    </source>
</evidence>
<dbReference type="PROSITE" id="PS50928">
    <property type="entry name" value="ABC_TM1"/>
    <property type="match status" value="1"/>
</dbReference>
<feature type="transmembrane region" description="Helical" evidence="7">
    <location>
        <begin position="182"/>
        <end position="207"/>
    </location>
</feature>
<keyword evidence="2 7" id="KW-0813">Transport</keyword>
<evidence type="ECO:0000259" key="8">
    <source>
        <dbReference type="PROSITE" id="PS50928"/>
    </source>
</evidence>
<sequence>METRYRPRTFVAEALLIVIAIIYLVPFYFVLLNSFKTLGEIMVDTAAWPQAFTLKNFSASWEAIDFPKVLLNSVLVTSLSVTGMVIIGAMAAWRLVRFPGKVSTVLFIMFISAMVIPFQSIMIPLVQLTKNIGLINSSPGLIVIYFGFGVSFTIFLFHGFVKSVPLEVEEAAIVDGCGDQRLFWSIVLPLLKPMIVTALILNSLWIWNDFLLPLLMLQDRELRTIPIALYSFFAQYSKKWDLAMATLTMSAAPIILLFLSLQKYIIKGIAAGSVKG</sequence>
<keyword evidence="3" id="KW-1003">Cell membrane</keyword>
<dbReference type="InterPro" id="IPR035906">
    <property type="entry name" value="MetI-like_sf"/>
</dbReference>
<dbReference type="Gene3D" id="1.10.3720.10">
    <property type="entry name" value="MetI-like"/>
    <property type="match status" value="1"/>
</dbReference>
<dbReference type="Pfam" id="PF00528">
    <property type="entry name" value="BPD_transp_1"/>
    <property type="match status" value="1"/>
</dbReference>
<evidence type="ECO:0000256" key="1">
    <source>
        <dbReference type="ARBA" id="ARBA00004651"/>
    </source>
</evidence>